<dbReference type="AlphaFoldDB" id="A0AAE0W4U6"/>
<reference evidence="2" key="2">
    <citation type="journal article" date="2021" name="Genome Biol. Evol.">
        <title>Developing a high-quality reference genome for a parasitic bivalve with doubly uniparental inheritance (Bivalvia: Unionida).</title>
        <authorList>
            <person name="Smith C.H."/>
        </authorList>
    </citation>
    <scope>NUCLEOTIDE SEQUENCE</scope>
    <source>
        <strain evidence="2">CHS0354</strain>
        <tissue evidence="2">Mantle</tissue>
    </source>
</reference>
<dbReference type="Proteomes" id="UP001195483">
    <property type="component" value="Unassembled WGS sequence"/>
</dbReference>
<keyword evidence="3" id="KW-1185">Reference proteome</keyword>
<comment type="caution">
    <text evidence="2">The sequence shown here is derived from an EMBL/GenBank/DDBJ whole genome shotgun (WGS) entry which is preliminary data.</text>
</comment>
<accession>A0AAE0W4U6</accession>
<dbReference type="EMBL" id="JAEAOA010001443">
    <property type="protein sequence ID" value="KAK3600285.1"/>
    <property type="molecule type" value="Genomic_DNA"/>
</dbReference>
<feature type="region of interest" description="Disordered" evidence="1">
    <location>
        <begin position="58"/>
        <end position="88"/>
    </location>
</feature>
<evidence type="ECO:0000313" key="3">
    <source>
        <dbReference type="Proteomes" id="UP001195483"/>
    </source>
</evidence>
<gene>
    <name evidence="2" type="ORF">CHS0354_024329</name>
</gene>
<evidence type="ECO:0000313" key="2">
    <source>
        <dbReference type="EMBL" id="KAK3600285.1"/>
    </source>
</evidence>
<sequence>MNRLVPSHEYGGLLDPISYRDPASVPKSRSCKLAALKKASSSVKCIHNAVNVLRGTHYAQSAARPDEKKKTHKKRRVQCCPHSGKFPT</sequence>
<reference evidence="2" key="3">
    <citation type="submission" date="2023-05" db="EMBL/GenBank/DDBJ databases">
        <authorList>
            <person name="Smith C.H."/>
        </authorList>
    </citation>
    <scope>NUCLEOTIDE SEQUENCE</scope>
    <source>
        <strain evidence="2">CHS0354</strain>
        <tissue evidence="2">Mantle</tissue>
    </source>
</reference>
<reference evidence="2" key="1">
    <citation type="journal article" date="2021" name="Genome Biol. Evol.">
        <title>A High-Quality Reference Genome for a Parasitic Bivalve with Doubly Uniparental Inheritance (Bivalvia: Unionida).</title>
        <authorList>
            <person name="Smith C.H."/>
        </authorList>
    </citation>
    <scope>NUCLEOTIDE SEQUENCE</scope>
    <source>
        <strain evidence="2">CHS0354</strain>
    </source>
</reference>
<evidence type="ECO:0000256" key="1">
    <source>
        <dbReference type="SAM" id="MobiDB-lite"/>
    </source>
</evidence>
<feature type="region of interest" description="Disordered" evidence="1">
    <location>
        <begin position="1"/>
        <end position="25"/>
    </location>
</feature>
<organism evidence="2 3">
    <name type="scientific">Potamilus streckersoni</name>
    <dbReference type="NCBI Taxonomy" id="2493646"/>
    <lineage>
        <taxon>Eukaryota</taxon>
        <taxon>Metazoa</taxon>
        <taxon>Spiralia</taxon>
        <taxon>Lophotrochozoa</taxon>
        <taxon>Mollusca</taxon>
        <taxon>Bivalvia</taxon>
        <taxon>Autobranchia</taxon>
        <taxon>Heteroconchia</taxon>
        <taxon>Palaeoheterodonta</taxon>
        <taxon>Unionida</taxon>
        <taxon>Unionoidea</taxon>
        <taxon>Unionidae</taxon>
        <taxon>Ambleminae</taxon>
        <taxon>Lampsilini</taxon>
        <taxon>Potamilus</taxon>
    </lineage>
</organism>
<proteinExistence type="predicted"/>
<name>A0AAE0W4U6_9BIVA</name>
<protein>
    <submittedName>
        <fullName evidence="2">Uncharacterized protein</fullName>
    </submittedName>
</protein>